<evidence type="ECO:0000256" key="5">
    <source>
        <dbReference type="ARBA" id="ARBA00023242"/>
    </source>
</evidence>
<feature type="coiled-coil region" evidence="6">
    <location>
        <begin position="260"/>
        <end position="294"/>
    </location>
</feature>
<feature type="non-terminal residue" evidence="9">
    <location>
        <position position="1"/>
    </location>
</feature>
<dbReference type="FunFam" id="1.20.5.170:FF:000010">
    <property type="entry name" value="Cyclic AMP-dependent transcription factor ATF-2"/>
    <property type="match status" value="1"/>
</dbReference>
<feature type="domain" description="BZIP" evidence="8">
    <location>
        <begin position="235"/>
        <end position="298"/>
    </location>
</feature>
<dbReference type="PROSITE" id="PS50217">
    <property type="entry name" value="BZIP"/>
    <property type="match status" value="1"/>
</dbReference>
<gene>
    <name evidence="9" type="ORF">N329_12084</name>
</gene>
<evidence type="ECO:0000259" key="8">
    <source>
        <dbReference type="PROSITE" id="PS50217"/>
    </source>
</evidence>
<reference evidence="9 10" key="1">
    <citation type="submission" date="2014-04" db="EMBL/GenBank/DDBJ databases">
        <title>Genome evolution of avian class.</title>
        <authorList>
            <person name="Zhang G."/>
            <person name="Li C."/>
        </authorList>
    </citation>
    <scope>NUCLEOTIDE SEQUENCE [LARGE SCALE GENOMIC DNA]</scope>
    <source>
        <strain evidence="9">BGI_N329</strain>
    </source>
</reference>
<dbReference type="PRINTS" id="PR00043">
    <property type="entry name" value="LEUZIPPRJUN"/>
</dbReference>
<feature type="region of interest" description="Disordered" evidence="7">
    <location>
        <begin position="1"/>
        <end position="57"/>
    </location>
</feature>
<dbReference type="AlphaFoldDB" id="A0A091NZZ5"/>
<evidence type="ECO:0000256" key="4">
    <source>
        <dbReference type="ARBA" id="ARBA00023163"/>
    </source>
</evidence>
<dbReference type="Proteomes" id="UP000054379">
    <property type="component" value="Unassembled WGS sequence"/>
</dbReference>
<sequence length="316" mass="33879">GALDMSLPSTPDIKIKEEEPVEVDSSPPDSPASNPQSPQNKEKEITSKPVIISTPTPAIVRPGSLPLHLGYDPLHPTLPSPTSVITQAPPSNRQLGSPTGSLPLVVQLANGQTMPVLPGPPVQMPSVISSLPAGEWIGASCSSNFGMWTPACLSLSWKPLSVFGLKASLTASSSLNGSSLVVGSASTMVTARPEQSQILVQHPDAPSPAQPQVSPAQPTPSTGGRRRRTVDEDPDERRQRFLERNRAAASRCRQKRKLWVSSLEKKAEELTTQNIQLSNEVMLLRNEVAQLKQLLLAHKDCPVTALQKKTQGYLGE</sequence>
<dbReference type="InterPro" id="IPR004827">
    <property type="entry name" value="bZIP"/>
</dbReference>
<feature type="region of interest" description="Disordered" evidence="7">
    <location>
        <begin position="202"/>
        <end position="248"/>
    </location>
</feature>
<dbReference type="Pfam" id="PF00170">
    <property type="entry name" value="bZIP_1"/>
    <property type="match status" value="1"/>
</dbReference>
<dbReference type="GO" id="GO:0003700">
    <property type="term" value="F:DNA-binding transcription factor activity"/>
    <property type="evidence" value="ECO:0007669"/>
    <property type="project" value="InterPro"/>
</dbReference>
<evidence type="ECO:0000256" key="6">
    <source>
        <dbReference type="SAM" id="Coils"/>
    </source>
</evidence>
<evidence type="ECO:0000256" key="7">
    <source>
        <dbReference type="SAM" id="MobiDB-lite"/>
    </source>
</evidence>
<dbReference type="Gene3D" id="1.20.5.170">
    <property type="match status" value="1"/>
</dbReference>
<keyword evidence="6" id="KW-0175">Coiled coil</keyword>
<dbReference type="SUPFAM" id="SSF57959">
    <property type="entry name" value="Leucine zipper domain"/>
    <property type="match status" value="1"/>
</dbReference>
<evidence type="ECO:0000256" key="2">
    <source>
        <dbReference type="ARBA" id="ARBA00023015"/>
    </source>
</evidence>
<dbReference type="GO" id="GO:0005634">
    <property type="term" value="C:nucleus"/>
    <property type="evidence" value="ECO:0007669"/>
    <property type="project" value="UniProtKB-SubCell"/>
</dbReference>
<protein>
    <submittedName>
        <fullName evidence="9">Cyclic AMP-dependent transcription factor ATF-7</fullName>
    </submittedName>
</protein>
<keyword evidence="5" id="KW-0539">Nucleus</keyword>
<feature type="compositionally biased region" description="Basic and acidic residues" evidence="7">
    <location>
        <begin position="229"/>
        <end position="246"/>
    </location>
</feature>
<accession>A0A091NZZ5</accession>
<dbReference type="InterPro" id="IPR002112">
    <property type="entry name" value="Leuzip_Jun"/>
</dbReference>
<evidence type="ECO:0000313" key="9">
    <source>
        <dbReference type="EMBL" id="KFP99369.1"/>
    </source>
</evidence>
<keyword evidence="3" id="KW-0238">DNA-binding</keyword>
<evidence type="ECO:0000256" key="1">
    <source>
        <dbReference type="ARBA" id="ARBA00004123"/>
    </source>
</evidence>
<keyword evidence="2" id="KW-0805">Transcription regulation</keyword>
<comment type="subcellular location">
    <subcellularLocation>
        <location evidence="1">Nucleus</location>
    </subcellularLocation>
</comment>
<feature type="non-terminal residue" evidence="9">
    <location>
        <position position="316"/>
    </location>
</feature>
<name>A0A091NZZ5_HALAL</name>
<keyword evidence="4" id="KW-0804">Transcription</keyword>
<dbReference type="PROSITE" id="PS00036">
    <property type="entry name" value="BZIP_BASIC"/>
    <property type="match status" value="1"/>
</dbReference>
<dbReference type="SMART" id="SM00338">
    <property type="entry name" value="BRLZ"/>
    <property type="match status" value="1"/>
</dbReference>
<dbReference type="InterPro" id="IPR046347">
    <property type="entry name" value="bZIP_sf"/>
</dbReference>
<evidence type="ECO:0000313" key="10">
    <source>
        <dbReference type="Proteomes" id="UP000054379"/>
    </source>
</evidence>
<evidence type="ECO:0000256" key="3">
    <source>
        <dbReference type="ARBA" id="ARBA00023125"/>
    </source>
</evidence>
<dbReference type="CDD" id="cd14687">
    <property type="entry name" value="bZIP_ATF2"/>
    <property type="match status" value="1"/>
</dbReference>
<feature type="compositionally biased region" description="Low complexity" evidence="7">
    <location>
        <begin position="23"/>
        <end position="39"/>
    </location>
</feature>
<dbReference type="GO" id="GO:0003677">
    <property type="term" value="F:DNA binding"/>
    <property type="evidence" value="ECO:0007669"/>
    <property type="project" value="UniProtKB-KW"/>
</dbReference>
<dbReference type="PANTHER" id="PTHR19304">
    <property type="entry name" value="CYCLIC-AMP RESPONSE ELEMENT BINDING PROTEIN"/>
    <property type="match status" value="1"/>
</dbReference>
<proteinExistence type="predicted"/>
<organism evidence="9 10">
    <name type="scientific">Haliaeetus albicilla</name>
    <name type="common">White-tailed sea-eagle</name>
    <name type="synonym">Falco albicilla</name>
    <dbReference type="NCBI Taxonomy" id="8969"/>
    <lineage>
        <taxon>Eukaryota</taxon>
        <taxon>Metazoa</taxon>
        <taxon>Chordata</taxon>
        <taxon>Craniata</taxon>
        <taxon>Vertebrata</taxon>
        <taxon>Euteleostomi</taxon>
        <taxon>Archelosauria</taxon>
        <taxon>Archosauria</taxon>
        <taxon>Dinosauria</taxon>
        <taxon>Saurischia</taxon>
        <taxon>Theropoda</taxon>
        <taxon>Coelurosauria</taxon>
        <taxon>Aves</taxon>
        <taxon>Neognathae</taxon>
        <taxon>Neoaves</taxon>
        <taxon>Telluraves</taxon>
        <taxon>Accipitrimorphae</taxon>
        <taxon>Accipitriformes</taxon>
        <taxon>Accipitridae</taxon>
        <taxon>Accipitrinae</taxon>
        <taxon>Haliaeetus</taxon>
    </lineage>
</organism>
<dbReference type="EMBL" id="KK646687">
    <property type="protein sequence ID" value="KFP99369.1"/>
    <property type="molecule type" value="Genomic_DNA"/>
</dbReference>
<feature type="compositionally biased region" description="Low complexity" evidence="7">
    <location>
        <begin position="210"/>
        <end position="223"/>
    </location>
</feature>
<dbReference type="InterPro" id="IPR051027">
    <property type="entry name" value="bZIP_transcription_factors"/>
</dbReference>